<dbReference type="AlphaFoldDB" id="A0AAV4HFB7"/>
<evidence type="ECO:0000256" key="1">
    <source>
        <dbReference type="SAM" id="Phobius"/>
    </source>
</evidence>
<protein>
    <submittedName>
        <fullName evidence="2">Uncharacterized protein</fullName>
    </submittedName>
</protein>
<organism evidence="2 3">
    <name type="scientific">Elysia marginata</name>
    <dbReference type="NCBI Taxonomy" id="1093978"/>
    <lineage>
        <taxon>Eukaryota</taxon>
        <taxon>Metazoa</taxon>
        <taxon>Spiralia</taxon>
        <taxon>Lophotrochozoa</taxon>
        <taxon>Mollusca</taxon>
        <taxon>Gastropoda</taxon>
        <taxon>Heterobranchia</taxon>
        <taxon>Euthyneura</taxon>
        <taxon>Panpulmonata</taxon>
        <taxon>Sacoglossa</taxon>
        <taxon>Placobranchoidea</taxon>
        <taxon>Plakobranchidae</taxon>
        <taxon>Elysia</taxon>
    </lineage>
</organism>
<name>A0AAV4HFB7_9GAST</name>
<keyword evidence="1" id="KW-0812">Transmembrane</keyword>
<feature type="non-terminal residue" evidence="2">
    <location>
        <position position="1"/>
    </location>
</feature>
<keyword evidence="1" id="KW-1133">Transmembrane helix</keyword>
<keyword evidence="1" id="KW-0472">Membrane</keyword>
<feature type="transmembrane region" description="Helical" evidence="1">
    <location>
        <begin position="73"/>
        <end position="94"/>
    </location>
</feature>
<comment type="caution">
    <text evidence="2">The sequence shown here is derived from an EMBL/GenBank/DDBJ whole genome shotgun (WGS) entry which is preliminary data.</text>
</comment>
<keyword evidence="3" id="KW-1185">Reference proteome</keyword>
<proteinExistence type="predicted"/>
<dbReference type="EMBL" id="BMAT01001935">
    <property type="protein sequence ID" value="GFR95791.1"/>
    <property type="molecule type" value="Genomic_DNA"/>
</dbReference>
<accession>A0AAV4HFB7</accession>
<evidence type="ECO:0000313" key="2">
    <source>
        <dbReference type="EMBL" id="GFR95791.1"/>
    </source>
</evidence>
<sequence>KNLRTAISKRASIALSGHADFRDLIHRLILLALLKEKGEINKKFDVVVVVVVFFSSSSSSSSSSNNNSNSSSGSSIVVLHCSSIVFLVVVAGLVV</sequence>
<gene>
    <name evidence="2" type="ORF">ElyMa_000952700</name>
</gene>
<reference evidence="2 3" key="1">
    <citation type="journal article" date="2021" name="Elife">
        <title>Chloroplast acquisition without the gene transfer in kleptoplastic sea slugs, Plakobranchus ocellatus.</title>
        <authorList>
            <person name="Maeda T."/>
            <person name="Takahashi S."/>
            <person name="Yoshida T."/>
            <person name="Shimamura S."/>
            <person name="Takaki Y."/>
            <person name="Nagai Y."/>
            <person name="Toyoda A."/>
            <person name="Suzuki Y."/>
            <person name="Arimoto A."/>
            <person name="Ishii H."/>
            <person name="Satoh N."/>
            <person name="Nishiyama T."/>
            <person name="Hasebe M."/>
            <person name="Maruyama T."/>
            <person name="Minagawa J."/>
            <person name="Obokata J."/>
            <person name="Shigenobu S."/>
        </authorList>
    </citation>
    <scope>NUCLEOTIDE SEQUENCE [LARGE SCALE GENOMIC DNA]</scope>
</reference>
<dbReference type="Proteomes" id="UP000762676">
    <property type="component" value="Unassembled WGS sequence"/>
</dbReference>
<evidence type="ECO:0000313" key="3">
    <source>
        <dbReference type="Proteomes" id="UP000762676"/>
    </source>
</evidence>